<gene>
    <name evidence="1" type="ORF">GCM10010492_65210</name>
</gene>
<keyword evidence="2" id="KW-1185">Reference proteome</keyword>
<dbReference type="EMBL" id="BAAABU010000023">
    <property type="protein sequence ID" value="GAA0255345.1"/>
    <property type="molecule type" value="Genomic_DNA"/>
</dbReference>
<reference evidence="2" key="1">
    <citation type="journal article" date="2019" name="Int. J. Syst. Evol. Microbiol.">
        <title>The Global Catalogue of Microorganisms (GCM) 10K type strain sequencing project: providing services to taxonomists for standard genome sequencing and annotation.</title>
        <authorList>
            <consortium name="The Broad Institute Genomics Platform"/>
            <consortium name="The Broad Institute Genome Sequencing Center for Infectious Disease"/>
            <person name="Wu L."/>
            <person name="Ma J."/>
        </authorList>
    </citation>
    <scope>NUCLEOTIDE SEQUENCE [LARGE SCALE GENOMIC DNA]</scope>
    <source>
        <strain evidence="2">JCM 3380</strain>
    </source>
</reference>
<dbReference type="RefSeq" id="WP_343938196.1">
    <property type="nucleotide sequence ID" value="NZ_BAAABU010000023.1"/>
</dbReference>
<accession>A0ABP3EAZ3</accession>
<name>A0ABP3EAZ3_9PSEU</name>
<dbReference type="Proteomes" id="UP001500416">
    <property type="component" value="Unassembled WGS sequence"/>
</dbReference>
<organism evidence="1 2">
    <name type="scientific">Saccharothrix mutabilis subsp. mutabilis</name>
    <dbReference type="NCBI Taxonomy" id="66855"/>
    <lineage>
        <taxon>Bacteria</taxon>
        <taxon>Bacillati</taxon>
        <taxon>Actinomycetota</taxon>
        <taxon>Actinomycetes</taxon>
        <taxon>Pseudonocardiales</taxon>
        <taxon>Pseudonocardiaceae</taxon>
        <taxon>Saccharothrix</taxon>
    </lineage>
</organism>
<protein>
    <submittedName>
        <fullName evidence="1">Uncharacterized protein</fullName>
    </submittedName>
</protein>
<proteinExistence type="predicted"/>
<comment type="caution">
    <text evidence="1">The sequence shown here is derived from an EMBL/GenBank/DDBJ whole genome shotgun (WGS) entry which is preliminary data.</text>
</comment>
<evidence type="ECO:0000313" key="2">
    <source>
        <dbReference type="Proteomes" id="UP001500416"/>
    </source>
</evidence>
<sequence length="41" mass="4680">MVRLWEADTDHAARWVCAGVPAPGREGWREHFGDLPFRSPC</sequence>
<evidence type="ECO:0000313" key="1">
    <source>
        <dbReference type="EMBL" id="GAA0255345.1"/>
    </source>
</evidence>